<protein>
    <submittedName>
        <fullName evidence="9">Peptide/nickel transport system permease protein</fullName>
    </submittedName>
</protein>
<dbReference type="PANTHER" id="PTHR43386">
    <property type="entry name" value="OLIGOPEPTIDE TRANSPORT SYSTEM PERMEASE PROTEIN APPC"/>
    <property type="match status" value="1"/>
</dbReference>
<reference evidence="9 10" key="1">
    <citation type="submission" date="2019-03" db="EMBL/GenBank/DDBJ databases">
        <title>Genomic Encyclopedia of Type Strains, Phase IV (KMG-IV): sequencing the most valuable type-strain genomes for metagenomic binning, comparative biology and taxonomic classification.</title>
        <authorList>
            <person name="Goeker M."/>
        </authorList>
    </citation>
    <scope>NUCLEOTIDE SEQUENCE [LARGE SCALE GENOMIC DNA]</scope>
    <source>
        <strain evidence="9 10">DSM 44684</strain>
    </source>
</reference>
<evidence type="ECO:0000256" key="6">
    <source>
        <dbReference type="ARBA" id="ARBA00023136"/>
    </source>
</evidence>
<accession>A0A4R1FPY0</accession>
<keyword evidence="10" id="KW-1185">Reference proteome</keyword>
<comment type="subcellular location">
    <subcellularLocation>
        <location evidence="1 7">Cell membrane</location>
        <topology evidence="1 7">Multi-pass membrane protein</topology>
    </subcellularLocation>
</comment>
<evidence type="ECO:0000256" key="4">
    <source>
        <dbReference type="ARBA" id="ARBA00022692"/>
    </source>
</evidence>
<feature type="transmembrane region" description="Helical" evidence="7">
    <location>
        <begin position="126"/>
        <end position="150"/>
    </location>
</feature>
<organism evidence="9 10">
    <name type="scientific">Nocardia alba</name>
    <dbReference type="NCBI Taxonomy" id="225051"/>
    <lineage>
        <taxon>Bacteria</taxon>
        <taxon>Bacillati</taxon>
        <taxon>Actinomycetota</taxon>
        <taxon>Actinomycetes</taxon>
        <taxon>Mycobacteriales</taxon>
        <taxon>Nocardiaceae</taxon>
        <taxon>Nocardia</taxon>
    </lineage>
</organism>
<keyword evidence="2 7" id="KW-0813">Transport</keyword>
<feature type="transmembrane region" description="Helical" evidence="7">
    <location>
        <begin position="32"/>
        <end position="51"/>
    </location>
</feature>
<dbReference type="CDD" id="cd06261">
    <property type="entry name" value="TM_PBP2"/>
    <property type="match status" value="1"/>
</dbReference>
<evidence type="ECO:0000256" key="1">
    <source>
        <dbReference type="ARBA" id="ARBA00004651"/>
    </source>
</evidence>
<feature type="transmembrane region" description="Helical" evidence="7">
    <location>
        <begin position="212"/>
        <end position="238"/>
    </location>
</feature>
<evidence type="ECO:0000256" key="5">
    <source>
        <dbReference type="ARBA" id="ARBA00022989"/>
    </source>
</evidence>
<feature type="transmembrane region" description="Helical" evidence="7">
    <location>
        <begin position="156"/>
        <end position="173"/>
    </location>
</feature>
<keyword evidence="3" id="KW-1003">Cell membrane</keyword>
<dbReference type="PROSITE" id="PS50928">
    <property type="entry name" value="ABC_TM1"/>
    <property type="match status" value="1"/>
</dbReference>
<dbReference type="Pfam" id="PF00528">
    <property type="entry name" value="BPD_transp_1"/>
    <property type="match status" value="1"/>
</dbReference>
<feature type="transmembrane region" description="Helical" evidence="7">
    <location>
        <begin position="98"/>
        <end position="119"/>
    </location>
</feature>
<dbReference type="InterPro" id="IPR050366">
    <property type="entry name" value="BP-dependent_transpt_permease"/>
</dbReference>
<keyword evidence="6 7" id="KW-0472">Membrane</keyword>
<sequence length="289" mass="30052">MTTLADRSGSTPASAPTASPARKWLRDNITQGIAIAILAVVGLWVVFPSLFTAHDPIVGDGRKRFLPPSLENWFGTDFLGRDVYARVVFGTAHTLQGAAVAILIGLVVGALLGVVAASAPGPVEVVILRLVDVLLAIPGLLLALCIVATIGPSPTAVSIGIGISAIAPFARLTRSEALRVRTSEFVEAAHISGAGFWSSLFKHVLPNSAGPVLSLVAVEFGAAILSIAALGFLGYGTIPPTPEWGALVAEGRTYLATAWWLTTLPGVIVIVVVLAFNRVSRSLLTLGRL</sequence>
<dbReference type="InterPro" id="IPR035906">
    <property type="entry name" value="MetI-like_sf"/>
</dbReference>
<comment type="caution">
    <text evidence="9">The sequence shown here is derived from an EMBL/GenBank/DDBJ whole genome shotgun (WGS) entry which is preliminary data.</text>
</comment>
<evidence type="ECO:0000313" key="9">
    <source>
        <dbReference type="EMBL" id="TCJ95632.1"/>
    </source>
</evidence>
<dbReference type="PANTHER" id="PTHR43386:SF25">
    <property type="entry name" value="PEPTIDE ABC TRANSPORTER PERMEASE PROTEIN"/>
    <property type="match status" value="1"/>
</dbReference>
<keyword evidence="5 7" id="KW-1133">Transmembrane helix</keyword>
<dbReference type="EMBL" id="SMFR01000003">
    <property type="protein sequence ID" value="TCJ95632.1"/>
    <property type="molecule type" value="Genomic_DNA"/>
</dbReference>
<dbReference type="InterPro" id="IPR000515">
    <property type="entry name" value="MetI-like"/>
</dbReference>
<feature type="domain" description="ABC transmembrane type-1" evidence="8">
    <location>
        <begin position="91"/>
        <end position="280"/>
    </location>
</feature>
<evidence type="ECO:0000313" key="10">
    <source>
        <dbReference type="Proteomes" id="UP000294856"/>
    </source>
</evidence>
<dbReference type="Gene3D" id="1.10.3720.10">
    <property type="entry name" value="MetI-like"/>
    <property type="match status" value="1"/>
</dbReference>
<name>A0A4R1FPY0_9NOCA</name>
<dbReference type="STRING" id="1210063.GCA_001612665_03983"/>
<keyword evidence="4 7" id="KW-0812">Transmembrane</keyword>
<dbReference type="GO" id="GO:0055085">
    <property type="term" value="P:transmembrane transport"/>
    <property type="evidence" value="ECO:0007669"/>
    <property type="project" value="InterPro"/>
</dbReference>
<evidence type="ECO:0000256" key="3">
    <source>
        <dbReference type="ARBA" id="ARBA00022475"/>
    </source>
</evidence>
<proteinExistence type="inferred from homology"/>
<comment type="similarity">
    <text evidence="7">Belongs to the binding-protein-dependent transport system permease family.</text>
</comment>
<evidence type="ECO:0000259" key="8">
    <source>
        <dbReference type="PROSITE" id="PS50928"/>
    </source>
</evidence>
<dbReference type="SUPFAM" id="SSF161098">
    <property type="entry name" value="MetI-like"/>
    <property type="match status" value="1"/>
</dbReference>
<dbReference type="Proteomes" id="UP000294856">
    <property type="component" value="Unassembled WGS sequence"/>
</dbReference>
<dbReference type="GO" id="GO:0005886">
    <property type="term" value="C:plasma membrane"/>
    <property type="evidence" value="ECO:0007669"/>
    <property type="project" value="UniProtKB-SubCell"/>
</dbReference>
<gene>
    <name evidence="9" type="ORF">DFR71_4547</name>
</gene>
<dbReference type="AlphaFoldDB" id="A0A4R1FPY0"/>
<dbReference type="RefSeq" id="WP_207905635.1">
    <property type="nucleotide sequence ID" value="NZ_SMFR01000003.1"/>
</dbReference>
<feature type="transmembrane region" description="Helical" evidence="7">
    <location>
        <begin position="258"/>
        <end position="279"/>
    </location>
</feature>
<evidence type="ECO:0000256" key="7">
    <source>
        <dbReference type="RuleBase" id="RU363032"/>
    </source>
</evidence>
<evidence type="ECO:0000256" key="2">
    <source>
        <dbReference type="ARBA" id="ARBA00022448"/>
    </source>
</evidence>